<organism evidence="1 2">
    <name type="scientific">Paramuricea clavata</name>
    <name type="common">Red gorgonian</name>
    <name type="synonym">Violescent sea-whip</name>
    <dbReference type="NCBI Taxonomy" id="317549"/>
    <lineage>
        <taxon>Eukaryota</taxon>
        <taxon>Metazoa</taxon>
        <taxon>Cnidaria</taxon>
        <taxon>Anthozoa</taxon>
        <taxon>Octocorallia</taxon>
        <taxon>Malacalcyonacea</taxon>
        <taxon>Plexauridae</taxon>
        <taxon>Paramuricea</taxon>
    </lineage>
</organism>
<evidence type="ECO:0000313" key="1">
    <source>
        <dbReference type="EMBL" id="CAB4026884.1"/>
    </source>
</evidence>
<dbReference type="OrthoDB" id="7479450at2759"/>
<gene>
    <name evidence="1" type="ORF">PACLA_8A059850</name>
</gene>
<reference evidence="1" key="1">
    <citation type="submission" date="2020-04" db="EMBL/GenBank/DDBJ databases">
        <authorList>
            <person name="Alioto T."/>
            <person name="Alioto T."/>
            <person name="Gomez Garrido J."/>
        </authorList>
    </citation>
    <scope>NUCLEOTIDE SEQUENCE</scope>
    <source>
        <strain evidence="1">A484AB</strain>
    </source>
</reference>
<protein>
    <submittedName>
        <fullName evidence="1">Uncharacterized protein</fullName>
    </submittedName>
</protein>
<dbReference type="AlphaFoldDB" id="A0A7D9JD28"/>
<accession>A0A7D9JD28</accession>
<evidence type="ECO:0000313" key="2">
    <source>
        <dbReference type="Proteomes" id="UP001152795"/>
    </source>
</evidence>
<proteinExistence type="predicted"/>
<name>A0A7D9JD28_PARCT</name>
<dbReference type="EMBL" id="CACRXK020014466">
    <property type="protein sequence ID" value="CAB4026884.1"/>
    <property type="molecule type" value="Genomic_DNA"/>
</dbReference>
<comment type="caution">
    <text evidence="1">The sequence shown here is derived from an EMBL/GenBank/DDBJ whole genome shotgun (WGS) entry which is preliminary data.</text>
</comment>
<dbReference type="Proteomes" id="UP001152795">
    <property type="component" value="Unassembled WGS sequence"/>
</dbReference>
<keyword evidence="2" id="KW-1185">Reference proteome</keyword>
<sequence length="153" mass="17607">MALRAVTLMLLLLKLSIFVYCTLGIKKKSYINESVCYSAFPEDKIILEKESFVYGSIWVYKHSSGLHMKSKGLVKLLVILAGDIEINPGPRFTCITCTKDIRRNQLKAKCKTCCQYFHAKCMIENFDEDLYCRVCHIQPEETGETNNDCYKEL</sequence>